<gene>
    <name evidence="2" type="ORF">ACFFSY_20735</name>
</gene>
<evidence type="ECO:0000313" key="3">
    <source>
        <dbReference type="Proteomes" id="UP001589747"/>
    </source>
</evidence>
<feature type="compositionally biased region" description="Low complexity" evidence="1">
    <location>
        <begin position="167"/>
        <end position="182"/>
    </location>
</feature>
<reference evidence="2 3" key="1">
    <citation type="submission" date="2024-09" db="EMBL/GenBank/DDBJ databases">
        <authorList>
            <person name="Sun Q."/>
            <person name="Mori K."/>
        </authorList>
    </citation>
    <scope>NUCLEOTIDE SEQUENCE [LARGE SCALE GENOMIC DNA]</scope>
    <source>
        <strain evidence="2 3">TISTR 2452</strain>
    </source>
</reference>
<feature type="compositionally biased region" description="Polar residues" evidence="1">
    <location>
        <begin position="67"/>
        <end position="76"/>
    </location>
</feature>
<evidence type="ECO:0000256" key="1">
    <source>
        <dbReference type="SAM" id="MobiDB-lite"/>
    </source>
</evidence>
<dbReference type="EMBL" id="JBHMDO010000033">
    <property type="protein sequence ID" value="MFB9328364.1"/>
    <property type="molecule type" value="Genomic_DNA"/>
</dbReference>
<accession>A0ABV5KT03</accession>
<name>A0ABV5KT03_9BACL</name>
<dbReference type="RefSeq" id="WP_377497586.1">
    <property type="nucleotide sequence ID" value="NZ_JBHMDO010000033.1"/>
</dbReference>
<dbReference type="Proteomes" id="UP001589747">
    <property type="component" value="Unassembled WGS sequence"/>
</dbReference>
<protein>
    <submittedName>
        <fullName evidence="2">Uncharacterized protein</fullName>
    </submittedName>
</protein>
<feature type="compositionally biased region" description="Polar residues" evidence="1">
    <location>
        <begin position="149"/>
        <end position="160"/>
    </location>
</feature>
<proteinExistence type="predicted"/>
<organism evidence="2 3">
    <name type="scientific">Paenibacillus aurantiacus</name>
    <dbReference type="NCBI Taxonomy" id="1936118"/>
    <lineage>
        <taxon>Bacteria</taxon>
        <taxon>Bacillati</taxon>
        <taxon>Bacillota</taxon>
        <taxon>Bacilli</taxon>
        <taxon>Bacillales</taxon>
        <taxon>Paenibacillaceae</taxon>
        <taxon>Paenibacillus</taxon>
    </lineage>
</organism>
<feature type="compositionally biased region" description="Acidic residues" evidence="1">
    <location>
        <begin position="259"/>
        <end position="272"/>
    </location>
</feature>
<keyword evidence="3" id="KW-1185">Reference proteome</keyword>
<evidence type="ECO:0000313" key="2">
    <source>
        <dbReference type="EMBL" id="MFB9328364.1"/>
    </source>
</evidence>
<feature type="compositionally biased region" description="Polar residues" evidence="1">
    <location>
        <begin position="284"/>
        <end position="299"/>
    </location>
</feature>
<feature type="region of interest" description="Disordered" evidence="1">
    <location>
        <begin position="67"/>
        <end position="299"/>
    </location>
</feature>
<comment type="caution">
    <text evidence="2">The sequence shown here is derived from an EMBL/GenBank/DDBJ whole genome shotgun (WGS) entry which is preliminary data.</text>
</comment>
<feature type="region of interest" description="Disordered" evidence="1">
    <location>
        <begin position="311"/>
        <end position="335"/>
    </location>
</feature>
<sequence>MSFSNYLTPEELRALLIEEASDLVNAMTSSSPAPSDGYSVRLTLSQRIEKLEGEVARLNEILTALQQAAATEGSQPSSPPEDDWAAAAIDYDESTLQAQPSPAAVSPESNAGAVELDTGSAQQERDPELAFIIRQALTRSTPPDALESSPLSEDPTSVQPETEPLSDDSNSAELELELLSENQTGAQPEPELLVEDLSGVKFELEPLSADPSSTQPESEPFAADLSGATPESNPLTADLLSAPTESDPALQSAMQAEDAANDLEAEQADEDLAEPHTEAEEASTMPTQTIGTNDSAETLSISWRYRDNVSLTPRSQRHPKSQSWLAKLGSRWRRS</sequence>